<keyword evidence="2" id="KW-1133">Transmembrane helix</keyword>
<reference evidence="3 4" key="1">
    <citation type="journal article" date="2020" name="ISME J.">
        <title>Comparative genomics reveals insights into cyanobacterial evolution and habitat adaptation.</title>
        <authorList>
            <person name="Chen M.Y."/>
            <person name="Teng W.K."/>
            <person name="Zhao L."/>
            <person name="Hu C.X."/>
            <person name="Zhou Y.K."/>
            <person name="Han B.P."/>
            <person name="Song L.R."/>
            <person name="Shu W.S."/>
        </authorList>
    </citation>
    <scope>NUCLEOTIDE SEQUENCE [LARGE SCALE GENOMIC DNA]</scope>
    <source>
        <strain evidence="3 4">FACHB-391</strain>
    </source>
</reference>
<keyword evidence="4" id="KW-1185">Reference proteome</keyword>
<organism evidence="3 4">
    <name type="scientific">Nostoc linckia FACHB-391</name>
    <dbReference type="NCBI Taxonomy" id="2692906"/>
    <lineage>
        <taxon>Bacteria</taxon>
        <taxon>Bacillati</taxon>
        <taxon>Cyanobacteriota</taxon>
        <taxon>Cyanophyceae</taxon>
        <taxon>Nostocales</taxon>
        <taxon>Nostocaceae</taxon>
        <taxon>Nostoc</taxon>
    </lineage>
</organism>
<evidence type="ECO:0000256" key="1">
    <source>
        <dbReference type="SAM" id="MobiDB-lite"/>
    </source>
</evidence>
<gene>
    <name evidence="3" type="ORF">H6G95_29965</name>
</gene>
<feature type="transmembrane region" description="Helical" evidence="2">
    <location>
        <begin position="97"/>
        <end position="115"/>
    </location>
</feature>
<evidence type="ECO:0000313" key="3">
    <source>
        <dbReference type="EMBL" id="MBD2564738.1"/>
    </source>
</evidence>
<feature type="transmembrane region" description="Helical" evidence="2">
    <location>
        <begin position="216"/>
        <end position="236"/>
    </location>
</feature>
<name>A0ABR8F3J1_NOSLI</name>
<proteinExistence type="predicted"/>
<protein>
    <submittedName>
        <fullName evidence="3">Uncharacterized protein</fullName>
    </submittedName>
</protein>
<sequence>MSWESEFNSQWQIFLDIVETRIRREIDSSKKLNSAFVNSVVRSEVDKWSISTHYNGAWLGILKRKYPSLGEEFQSVLKDICVSDDRYFRFDLPILKFFKILLIAWVIILLLYLAWSTYKLLVIHSFQFPKNSIEDSSVIEKIIPQKTPGKNTSASPIPGKNTSASPIPGKNTSASPIPGKNTSASPIPGKNTSGNKALDKTKFSIWEQVGLPFMRLFIGTAVVPLISLPIFSNLVVNQKEKVVDNFLEKIHDDLKIFEQKLRAIAVKADNMS</sequence>
<accession>A0ABR8F3J1</accession>
<evidence type="ECO:0000313" key="4">
    <source>
        <dbReference type="Proteomes" id="UP000604661"/>
    </source>
</evidence>
<feature type="region of interest" description="Disordered" evidence="1">
    <location>
        <begin position="146"/>
        <end position="191"/>
    </location>
</feature>
<keyword evidence="2" id="KW-0812">Transmembrane</keyword>
<comment type="caution">
    <text evidence="3">The sequence shown here is derived from an EMBL/GenBank/DDBJ whole genome shotgun (WGS) entry which is preliminary data.</text>
</comment>
<evidence type="ECO:0000256" key="2">
    <source>
        <dbReference type="SAM" id="Phobius"/>
    </source>
</evidence>
<dbReference type="RefSeq" id="WP_190971485.1">
    <property type="nucleotide sequence ID" value="NZ_JACJTE010000057.1"/>
</dbReference>
<dbReference type="EMBL" id="JACJTE010000057">
    <property type="protein sequence ID" value="MBD2564738.1"/>
    <property type="molecule type" value="Genomic_DNA"/>
</dbReference>
<keyword evidence="2" id="KW-0472">Membrane</keyword>
<feature type="compositionally biased region" description="Polar residues" evidence="1">
    <location>
        <begin position="148"/>
        <end position="191"/>
    </location>
</feature>
<dbReference type="Proteomes" id="UP000604661">
    <property type="component" value="Unassembled WGS sequence"/>
</dbReference>